<dbReference type="Pfam" id="PF00722">
    <property type="entry name" value="Glyco_hydro_16"/>
    <property type="match status" value="1"/>
</dbReference>
<keyword evidence="1 9" id="KW-0134">Cell wall</keyword>
<keyword evidence="7" id="KW-0325">Glycoprotein</keyword>
<keyword evidence="6" id="KW-1015">Disulfide bond</keyword>
<dbReference type="Pfam" id="PF06955">
    <property type="entry name" value="XET_C"/>
    <property type="match status" value="1"/>
</dbReference>
<dbReference type="InterPro" id="IPR044791">
    <property type="entry name" value="Beta-glucanase/XTH"/>
</dbReference>
<dbReference type="EMBL" id="OZ021741">
    <property type="protein sequence ID" value="CAK9325755.1"/>
    <property type="molecule type" value="Genomic_DNA"/>
</dbReference>
<keyword evidence="8 9" id="KW-0326">Glycosidase</keyword>
<dbReference type="PIRSF" id="PIRSF005604">
    <property type="entry name" value="XET"/>
    <property type="match status" value="1"/>
</dbReference>
<dbReference type="CDD" id="cd02176">
    <property type="entry name" value="GH16_XET"/>
    <property type="match status" value="1"/>
</dbReference>
<comment type="function">
    <text evidence="9">Catalyzes xyloglucan endohydrolysis (XEH) and/or endotransglycosylation (XET). Cleaves and religates xyloglucan polymers, an essential constituent of the primary cell wall, and thereby participates in cell wall construction of growing tissues.</text>
</comment>
<dbReference type="InterPro" id="IPR000757">
    <property type="entry name" value="Beta-glucanase-like"/>
</dbReference>
<keyword evidence="2 9" id="KW-0052">Apoplast</keyword>
<sequence length="295" mass="34266">MKPEYLSSSSSNIMAGFVVVCVLFCSFHVSLANDLLNFIDITWGDGRGQMLNNNELLMLSLDSSSGSGFQSKNEYLFATVQMQIKLVSGNSAGTVTTFFLSSKGDYHDEIDFEFLGNTTGDPYILHTNVFCEGVGNREMQFYLWFDPTADFHTYTIFWNHQYIGFYVDGIPIREFKNFQDKGVPFPQYQGMRLYSSLWDADNWATRGGLVKTDWSQAPFKAYYRNFSEDGCFWNNGYSFCTPNSNSWLWENFDYDYAKKGQMKWVQDNYMIYNYCQDSKRFPQGFPLECYLINNY</sequence>
<keyword evidence="4 9" id="KW-0808">Transferase</keyword>
<dbReference type="Proteomes" id="UP001642487">
    <property type="component" value="Chromosome 7"/>
</dbReference>
<accession>A0ABP0YYY2</accession>
<evidence type="ECO:0000313" key="11">
    <source>
        <dbReference type="EMBL" id="CAK9325755.1"/>
    </source>
</evidence>
<protein>
    <recommendedName>
        <fullName evidence="9">Xyloglucan endotransglucosylase/hydrolase</fullName>
        <ecNumber evidence="9">2.4.1.207</ecNumber>
    </recommendedName>
</protein>
<dbReference type="SUPFAM" id="SSF49899">
    <property type="entry name" value="Concanavalin A-like lectins/glucanases"/>
    <property type="match status" value="1"/>
</dbReference>
<proteinExistence type="inferred from homology"/>
<evidence type="ECO:0000259" key="10">
    <source>
        <dbReference type="PROSITE" id="PS51762"/>
    </source>
</evidence>
<dbReference type="PANTHER" id="PTHR31062">
    <property type="entry name" value="XYLOGLUCAN ENDOTRANSGLUCOSYLASE/HYDROLASE PROTEIN 8-RELATED"/>
    <property type="match status" value="1"/>
</dbReference>
<comment type="PTM">
    <text evidence="9">Contains at least one intrachain disulfide bond essential for its enzymatic activity.</text>
</comment>
<name>A0ABP0YYY2_9ROSI</name>
<comment type="subcellular location">
    <subcellularLocation>
        <location evidence="9">Secreted</location>
        <location evidence="9">Cell wall</location>
    </subcellularLocation>
    <subcellularLocation>
        <location evidence="9">Secreted</location>
        <location evidence="9">Extracellular space</location>
        <location evidence="9">Apoplast</location>
    </subcellularLocation>
</comment>
<dbReference type="InterPro" id="IPR010713">
    <property type="entry name" value="XET_C"/>
</dbReference>
<organism evidence="11 12">
    <name type="scientific">Citrullus colocynthis</name>
    <name type="common">colocynth</name>
    <dbReference type="NCBI Taxonomy" id="252529"/>
    <lineage>
        <taxon>Eukaryota</taxon>
        <taxon>Viridiplantae</taxon>
        <taxon>Streptophyta</taxon>
        <taxon>Embryophyta</taxon>
        <taxon>Tracheophyta</taxon>
        <taxon>Spermatophyta</taxon>
        <taxon>Magnoliopsida</taxon>
        <taxon>eudicotyledons</taxon>
        <taxon>Gunneridae</taxon>
        <taxon>Pentapetalae</taxon>
        <taxon>rosids</taxon>
        <taxon>fabids</taxon>
        <taxon>Cucurbitales</taxon>
        <taxon>Cucurbitaceae</taxon>
        <taxon>Benincaseae</taxon>
        <taxon>Citrullus</taxon>
    </lineage>
</organism>
<dbReference type="PROSITE" id="PS51762">
    <property type="entry name" value="GH16_2"/>
    <property type="match status" value="1"/>
</dbReference>
<dbReference type="EC" id="2.4.1.207" evidence="9"/>
<evidence type="ECO:0000256" key="8">
    <source>
        <dbReference type="ARBA" id="ARBA00023295"/>
    </source>
</evidence>
<dbReference type="Gene3D" id="2.60.120.200">
    <property type="match status" value="1"/>
</dbReference>
<evidence type="ECO:0000256" key="2">
    <source>
        <dbReference type="ARBA" id="ARBA00022523"/>
    </source>
</evidence>
<keyword evidence="12" id="KW-1185">Reference proteome</keyword>
<keyword evidence="9" id="KW-0961">Cell wall biogenesis/degradation</keyword>
<gene>
    <name evidence="11" type="ORF">CITCOLO1_LOCUS18025</name>
</gene>
<evidence type="ECO:0000256" key="5">
    <source>
        <dbReference type="ARBA" id="ARBA00022801"/>
    </source>
</evidence>
<evidence type="ECO:0000256" key="1">
    <source>
        <dbReference type="ARBA" id="ARBA00022512"/>
    </source>
</evidence>
<evidence type="ECO:0000256" key="3">
    <source>
        <dbReference type="ARBA" id="ARBA00022525"/>
    </source>
</evidence>
<evidence type="ECO:0000256" key="9">
    <source>
        <dbReference type="RuleBase" id="RU361120"/>
    </source>
</evidence>
<evidence type="ECO:0000256" key="6">
    <source>
        <dbReference type="ARBA" id="ARBA00023157"/>
    </source>
</evidence>
<evidence type="ECO:0000256" key="4">
    <source>
        <dbReference type="ARBA" id="ARBA00022679"/>
    </source>
</evidence>
<evidence type="ECO:0000256" key="7">
    <source>
        <dbReference type="ARBA" id="ARBA00023180"/>
    </source>
</evidence>
<dbReference type="InterPro" id="IPR013320">
    <property type="entry name" value="ConA-like_dom_sf"/>
</dbReference>
<feature type="domain" description="GH16" evidence="10">
    <location>
        <begin position="3"/>
        <end position="223"/>
    </location>
</feature>
<comment type="similarity">
    <text evidence="9">Belongs to the glycosyl hydrolase 16 family.</text>
</comment>
<keyword evidence="3 9" id="KW-0964">Secreted</keyword>
<dbReference type="PROSITE" id="PS01034">
    <property type="entry name" value="GH16_1"/>
    <property type="match status" value="1"/>
</dbReference>
<keyword evidence="5 9" id="KW-0378">Hydrolase</keyword>
<reference evidence="11 12" key="1">
    <citation type="submission" date="2024-03" db="EMBL/GenBank/DDBJ databases">
        <authorList>
            <person name="Gkanogiannis A."/>
            <person name="Becerra Lopez-Lavalle L."/>
        </authorList>
    </citation>
    <scope>NUCLEOTIDE SEQUENCE [LARGE SCALE GENOMIC DNA]</scope>
</reference>
<dbReference type="InterPro" id="IPR016455">
    <property type="entry name" value="XTH"/>
</dbReference>
<evidence type="ECO:0000313" key="12">
    <source>
        <dbReference type="Proteomes" id="UP001642487"/>
    </source>
</evidence>
<dbReference type="InterPro" id="IPR008263">
    <property type="entry name" value="GH16_AS"/>
</dbReference>